<dbReference type="EMBL" id="JAUSWL010000008">
    <property type="protein sequence ID" value="MDQ0545386.1"/>
    <property type="molecule type" value="Genomic_DNA"/>
</dbReference>
<keyword evidence="3" id="KW-0694">RNA-binding</keyword>
<gene>
    <name evidence="4" type="ORF">QO001_004329</name>
</gene>
<dbReference type="GO" id="GO:0048027">
    <property type="term" value="F:mRNA 5'-UTR binding"/>
    <property type="evidence" value="ECO:0007669"/>
    <property type="project" value="InterPro"/>
</dbReference>
<sequence length="150" mass="16662">MSRSINLSLRGRERIFINGAVLRVDRKVTIELLNDATFLLEAHVLQAEEATTPIRQLYFIAQAMLIDPRNAERVRSAYDAVEWTYLDRGPDPSIVAALATARSFLDSGRAFDGLRVLRGLFEPEDAHRARLVTDLSNPGAFGRPGTANPV</sequence>
<dbReference type="Proteomes" id="UP001223420">
    <property type="component" value="Unassembled WGS sequence"/>
</dbReference>
<dbReference type="Pfam" id="PF07378">
    <property type="entry name" value="FlbT"/>
    <property type="match status" value="1"/>
</dbReference>
<evidence type="ECO:0000313" key="5">
    <source>
        <dbReference type="Proteomes" id="UP001223420"/>
    </source>
</evidence>
<evidence type="ECO:0000256" key="1">
    <source>
        <dbReference type="ARBA" id="ARBA00022491"/>
    </source>
</evidence>
<evidence type="ECO:0000256" key="3">
    <source>
        <dbReference type="ARBA" id="ARBA00022884"/>
    </source>
</evidence>
<organism evidence="4 5">
    <name type="scientific">Methylobacterium brachiatum</name>
    <dbReference type="NCBI Taxonomy" id="269660"/>
    <lineage>
        <taxon>Bacteria</taxon>
        <taxon>Pseudomonadati</taxon>
        <taxon>Pseudomonadota</taxon>
        <taxon>Alphaproteobacteria</taxon>
        <taxon>Hyphomicrobiales</taxon>
        <taxon>Methylobacteriaceae</taxon>
        <taxon>Methylobacterium</taxon>
    </lineage>
</organism>
<keyword evidence="2" id="KW-1005">Bacterial flagellum biogenesis</keyword>
<dbReference type="AlphaFoldDB" id="A0AAJ1TQU8"/>
<dbReference type="NCBIfam" id="NF001995">
    <property type="entry name" value="PRK00794.1-1"/>
    <property type="match status" value="1"/>
</dbReference>
<dbReference type="GO" id="GO:1902209">
    <property type="term" value="P:negative regulation of bacterial-type flagellum assembly"/>
    <property type="evidence" value="ECO:0007669"/>
    <property type="project" value="InterPro"/>
</dbReference>
<dbReference type="InterPro" id="IPR009967">
    <property type="entry name" value="Flagellum_FlbT"/>
</dbReference>
<name>A0AAJ1TQU8_9HYPH</name>
<reference evidence="4" key="1">
    <citation type="submission" date="2023-07" db="EMBL/GenBank/DDBJ databases">
        <title>Genomic Encyclopedia of Type Strains, Phase IV (KMG-IV): sequencing the most valuable type-strain genomes for metagenomic binning, comparative biology and taxonomic classification.</title>
        <authorList>
            <person name="Goeker M."/>
        </authorList>
    </citation>
    <scope>NUCLEOTIDE SEQUENCE</scope>
    <source>
        <strain evidence="4">DSM 19569</strain>
    </source>
</reference>
<keyword evidence="4" id="KW-0966">Cell projection</keyword>
<evidence type="ECO:0000256" key="2">
    <source>
        <dbReference type="ARBA" id="ARBA00022795"/>
    </source>
</evidence>
<proteinExistence type="predicted"/>
<evidence type="ECO:0000313" key="4">
    <source>
        <dbReference type="EMBL" id="MDQ0545386.1"/>
    </source>
</evidence>
<keyword evidence="1" id="KW-0678">Repressor</keyword>
<protein>
    <submittedName>
        <fullName evidence="4">Flagellar protein FlbT</fullName>
    </submittedName>
</protein>
<comment type="caution">
    <text evidence="4">The sequence shown here is derived from an EMBL/GenBank/DDBJ whole genome shotgun (WGS) entry which is preliminary data.</text>
</comment>
<accession>A0AAJ1TQU8</accession>
<dbReference type="GO" id="GO:0006402">
    <property type="term" value="P:mRNA catabolic process"/>
    <property type="evidence" value="ECO:0007669"/>
    <property type="project" value="InterPro"/>
</dbReference>
<dbReference type="GO" id="GO:0044781">
    <property type="term" value="P:bacterial-type flagellum organization"/>
    <property type="evidence" value="ECO:0007669"/>
    <property type="project" value="UniProtKB-KW"/>
</dbReference>
<dbReference type="RefSeq" id="WP_122159949.1">
    <property type="nucleotide sequence ID" value="NZ_CP033231.1"/>
</dbReference>
<keyword evidence="4" id="KW-0282">Flagellum</keyword>
<keyword evidence="4" id="KW-0969">Cilium</keyword>